<evidence type="ECO:0000313" key="3">
    <source>
        <dbReference type="Proteomes" id="UP000593568"/>
    </source>
</evidence>
<reference evidence="2 3" key="1">
    <citation type="journal article" date="2019" name="Genome Biol. Evol.">
        <title>Insights into the evolution of the New World diploid cottons (Gossypium, subgenus Houzingenia) based on genome sequencing.</title>
        <authorList>
            <person name="Grover C.E."/>
            <person name="Arick M.A. 2nd"/>
            <person name="Thrash A."/>
            <person name="Conover J.L."/>
            <person name="Sanders W.S."/>
            <person name="Peterson D.G."/>
            <person name="Frelichowski J.E."/>
            <person name="Scheffler J.A."/>
            <person name="Scheffler B.E."/>
            <person name="Wendel J.F."/>
        </authorList>
    </citation>
    <scope>NUCLEOTIDE SEQUENCE [LARGE SCALE GENOMIC DNA]</scope>
    <source>
        <strain evidence="2">8</strain>
        <tissue evidence="2">Leaf</tissue>
    </source>
</reference>
<keyword evidence="3" id="KW-1185">Reference proteome</keyword>
<sequence length="435" mass="50502">MQSQAGVTENRGCLYRVPHRLREVNEKAYEPNVVSIGPYHYRKQHLMAMQVIKESFFWKIAAENNLNIVELKMTMRSLEPRIRKCYEEAPIHLHSDELLEMMLFDGCFIVQLIEGIYPVEDIFQVGRIQSDIRHDLLLLENQLPFFVLFELYRMMVPNAGEDVHHLARSALSFFKISHFPSPKTDIMHLLDLVHSCQHPSHLGIKKHEEFKANEAAATAVVQASTAVVVAAAKPNSQRSWKFIRSATELEGAGISFFGDHIEKMKDQNQGIEIMFDIMFTKDTKVLKIPTLQVNDWTESLFRNYKAYEQFFPRGKPTYFVDYVVFMDNLINTGKDVQLLCESGVIDNWLGDDEAVALMFNKLRDSIYMMSEDFYYADIFGRVNEHCKRKWNKWKAALKKDYFNTPWSLISFLAALVLLLLTLLQTIFSVLSYVKQ</sequence>
<dbReference type="Proteomes" id="UP000593568">
    <property type="component" value="Unassembled WGS sequence"/>
</dbReference>
<keyword evidence="1" id="KW-0812">Transmembrane</keyword>
<dbReference type="PANTHER" id="PTHR31170:SF17">
    <property type="match status" value="1"/>
</dbReference>
<keyword evidence="1" id="KW-0472">Membrane</keyword>
<feature type="transmembrane region" description="Helical" evidence="1">
    <location>
        <begin position="406"/>
        <end position="433"/>
    </location>
</feature>
<evidence type="ECO:0000256" key="1">
    <source>
        <dbReference type="SAM" id="Phobius"/>
    </source>
</evidence>
<name>A0A7J9FGQ4_9ROSI</name>
<dbReference type="PANTHER" id="PTHR31170">
    <property type="entry name" value="BNAC04G53230D PROTEIN"/>
    <property type="match status" value="1"/>
</dbReference>
<proteinExistence type="predicted"/>
<comment type="caution">
    <text evidence="2">The sequence shown here is derived from an EMBL/GenBank/DDBJ whole genome shotgun (WGS) entry which is preliminary data.</text>
</comment>
<evidence type="ECO:0000313" key="2">
    <source>
        <dbReference type="EMBL" id="MBA0783755.1"/>
    </source>
</evidence>
<dbReference type="InterPro" id="IPR004158">
    <property type="entry name" value="DUF247_pln"/>
</dbReference>
<dbReference type="AlphaFoldDB" id="A0A7J9FGQ4"/>
<organism evidence="2 3">
    <name type="scientific">Gossypium trilobum</name>
    <dbReference type="NCBI Taxonomy" id="34281"/>
    <lineage>
        <taxon>Eukaryota</taxon>
        <taxon>Viridiplantae</taxon>
        <taxon>Streptophyta</taxon>
        <taxon>Embryophyta</taxon>
        <taxon>Tracheophyta</taxon>
        <taxon>Spermatophyta</taxon>
        <taxon>Magnoliopsida</taxon>
        <taxon>eudicotyledons</taxon>
        <taxon>Gunneridae</taxon>
        <taxon>Pentapetalae</taxon>
        <taxon>rosids</taxon>
        <taxon>malvids</taxon>
        <taxon>Malvales</taxon>
        <taxon>Malvaceae</taxon>
        <taxon>Malvoideae</taxon>
        <taxon>Gossypium</taxon>
    </lineage>
</organism>
<gene>
    <name evidence="2" type="ORF">Gotri_001412</name>
</gene>
<dbReference type="EMBL" id="JABEZW010000013">
    <property type="protein sequence ID" value="MBA0783755.1"/>
    <property type="molecule type" value="Genomic_DNA"/>
</dbReference>
<dbReference type="Pfam" id="PF03140">
    <property type="entry name" value="DUF247"/>
    <property type="match status" value="1"/>
</dbReference>
<protein>
    <submittedName>
        <fullName evidence="2">Uncharacterized protein</fullName>
    </submittedName>
</protein>
<keyword evidence="1" id="KW-1133">Transmembrane helix</keyword>
<accession>A0A7J9FGQ4</accession>